<dbReference type="Proteomes" id="UP000003688">
    <property type="component" value="Unassembled WGS sequence"/>
</dbReference>
<evidence type="ECO:0000256" key="1">
    <source>
        <dbReference type="SAM" id="MobiDB-lite"/>
    </source>
</evidence>
<accession>B9XLR3</accession>
<dbReference type="RefSeq" id="WP_007416752.1">
    <property type="nucleotide sequence ID" value="NZ_ABOX02000031.1"/>
</dbReference>
<organism evidence="2 3">
    <name type="scientific">Pedosphaera parvula (strain Ellin514)</name>
    <dbReference type="NCBI Taxonomy" id="320771"/>
    <lineage>
        <taxon>Bacteria</taxon>
        <taxon>Pseudomonadati</taxon>
        <taxon>Verrucomicrobiota</taxon>
        <taxon>Pedosphaerae</taxon>
        <taxon>Pedosphaerales</taxon>
        <taxon>Pedosphaeraceae</taxon>
        <taxon>Pedosphaera</taxon>
    </lineage>
</organism>
<feature type="region of interest" description="Disordered" evidence="1">
    <location>
        <begin position="1"/>
        <end position="22"/>
    </location>
</feature>
<evidence type="ECO:0000313" key="2">
    <source>
        <dbReference type="EMBL" id="EEF59170.1"/>
    </source>
</evidence>
<comment type="caution">
    <text evidence="2">The sequence shown here is derived from an EMBL/GenBank/DDBJ whole genome shotgun (WGS) entry which is preliminary data.</text>
</comment>
<evidence type="ECO:0000313" key="3">
    <source>
        <dbReference type="Proteomes" id="UP000003688"/>
    </source>
</evidence>
<reference evidence="2 3" key="1">
    <citation type="journal article" date="2011" name="J. Bacteriol.">
        <title>Genome sequence of 'Pedosphaera parvula' Ellin514, an aerobic Verrucomicrobial isolate from pasture soil.</title>
        <authorList>
            <person name="Kant R."/>
            <person name="van Passel M.W."/>
            <person name="Sangwan P."/>
            <person name="Palva A."/>
            <person name="Lucas S."/>
            <person name="Copeland A."/>
            <person name="Lapidus A."/>
            <person name="Glavina Del Rio T."/>
            <person name="Dalin E."/>
            <person name="Tice H."/>
            <person name="Bruce D."/>
            <person name="Goodwin L."/>
            <person name="Pitluck S."/>
            <person name="Chertkov O."/>
            <person name="Larimer F.W."/>
            <person name="Land M.L."/>
            <person name="Hauser L."/>
            <person name="Brettin T.S."/>
            <person name="Detter J.C."/>
            <person name="Han S."/>
            <person name="de Vos W.M."/>
            <person name="Janssen P.H."/>
            <person name="Smidt H."/>
        </authorList>
    </citation>
    <scope>NUCLEOTIDE SEQUENCE [LARGE SCALE GENOMIC DNA]</scope>
    <source>
        <strain evidence="2 3">Ellin514</strain>
    </source>
</reference>
<feature type="compositionally biased region" description="Polar residues" evidence="1">
    <location>
        <begin position="1"/>
        <end position="16"/>
    </location>
</feature>
<proteinExistence type="predicted"/>
<protein>
    <submittedName>
        <fullName evidence="2">Uncharacterized protein</fullName>
    </submittedName>
</protein>
<gene>
    <name evidence="2" type="ORF">Cflav_PD2375</name>
</gene>
<dbReference type="EMBL" id="ABOX02000031">
    <property type="protein sequence ID" value="EEF59170.1"/>
    <property type="molecule type" value="Genomic_DNA"/>
</dbReference>
<name>B9XLR3_PEDPL</name>
<sequence length="65" mass="7120">MSKTVPKNSTPKTNGKVNGPTKWKPARIELGLRAVRANVSPCNAKSFCRVFSSNISFITLAQMHC</sequence>
<dbReference type="STRING" id="320771.Cflav_PD2375"/>
<keyword evidence="3" id="KW-1185">Reference proteome</keyword>
<dbReference type="AlphaFoldDB" id="B9XLR3"/>